<dbReference type="AlphaFoldDB" id="A0A0E9QI64"/>
<evidence type="ECO:0000313" key="1">
    <source>
        <dbReference type="EMBL" id="JAH16207.1"/>
    </source>
</evidence>
<accession>A0A0E9QI64</accession>
<name>A0A0E9QI64_ANGAN</name>
<proteinExistence type="predicted"/>
<reference evidence="1" key="2">
    <citation type="journal article" date="2015" name="Fish Shellfish Immunol.">
        <title>Early steps in the European eel (Anguilla anguilla)-Vibrio vulnificus interaction in the gills: Role of the RtxA13 toxin.</title>
        <authorList>
            <person name="Callol A."/>
            <person name="Pajuelo D."/>
            <person name="Ebbesson L."/>
            <person name="Teles M."/>
            <person name="MacKenzie S."/>
            <person name="Amaro C."/>
        </authorList>
    </citation>
    <scope>NUCLEOTIDE SEQUENCE</scope>
</reference>
<organism evidence="1">
    <name type="scientific">Anguilla anguilla</name>
    <name type="common">European freshwater eel</name>
    <name type="synonym">Muraena anguilla</name>
    <dbReference type="NCBI Taxonomy" id="7936"/>
    <lineage>
        <taxon>Eukaryota</taxon>
        <taxon>Metazoa</taxon>
        <taxon>Chordata</taxon>
        <taxon>Craniata</taxon>
        <taxon>Vertebrata</taxon>
        <taxon>Euteleostomi</taxon>
        <taxon>Actinopterygii</taxon>
        <taxon>Neopterygii</taxon>
        <taxon>Teleostei</taxon>
        <taxon>Anguilliformes</taxon>
        <taxon>Anguillidae</taxon>
        <taxon>Anguilla</taxon>
    </lineage>
</organism>
<protein>
    <submittedName>
        <fullName evidence="1">Uncharacterized protein</fullName>
    </submittedName>
</protein>
<reference evidence="1" key="1">
    <citation type="submission" date="2014-11" db="EMBL/GenBank/DDBJ databases">
        <authorList>
            <person name="Amaro Gonzalez C."/>
        </authorList>
    </citation>
    <scope>NUCLEOTIDE SEQUENCE</scope>
</reference>
<sequence>MCLGWGGRTLLRSSQVAQRI</sequence>
<dbReference type="EMBL" id="GBXM01092370">
    <property type="protein sequence ID" value="JAH16207.1"/>
    <property type="molecule type" value="Transcribed_RNA"/>
</dbReference>